<reference evidence="7" key="1">
    <citation type="submission" date="2021-01" db="EMBL/GenBank/DDBJ databases">
        <authorList>
            <person name="Bezrukov I."/>
        </authorList>
    </citation>
    <scope>NUCLEOTIDE SEQUENCE</scope>
</reference>
<feature type="region of interest" description="Disordered" evidence="4">
    <location>
        <begin position="1"/>
        <end position="126"/>
    </location>
</feature>
<dbReference type="PANTHER" id="PTHR31662">
    <property type="entry name" value="BNAANNG10740D PROTEIN-RELATED"/>
    <property type="match status" value="1"/>
</dbReference>
<gene>
    <name evidence="7" type="ORF">AARE701A_LOCUS3726</name>
</gene>
<evidence type="ECO:0000259" key="5">
    <source>
        <dbReference type="Pfam" id="PF04504"/>
    </source>
</evidence>
<comment type="similarity">
    <text evidence="1">Belongs to the GeBP family.</text>
</comment>
<dbReference type="PANTHER" id="PTHR31662:SF68">
    <property type="entry name" value="DNA-BINDING STOREKEEPER PROTEIN TRANSCRIPTIONAL REGULATOR-LIKE PROTEIN-RELATED"/>
    <property type="match status" value="1"/>
</dbReference>
<dbReference type="Pfam" id="PF22757">
    <property type="entry name" value="GeBP-like_C"/>
    <property type="match status" value="1"/>
</dbReference>
<dbReference type="InterPro" id="IPR007592">
    <property type="entry name" value="GEBP"/>
</dbReference>
<dbReference type="GO" id="GO:0005634">
    <property type="term" value="C:nucleus"/>
    <property type="evidence" value="ECO:0007669"/>
    <property type="project" value="TreeGrafter"/>
</dbReference>
<protein>
    <submittedName>
        <fullName evidence="7">Uncharacterized protein</fullName>
    </submittedName>
</protein>
<evidence type="ECO:0000256" key="4">
    <source>
        <dbReference type="SAM" id="MobiDB-lite"/>
    </source>
</evidence>
<keyword evidence="3" id="KW-0804">Transcription</keyword>
<dbReference type="InterPro" id="IPR053933">
    <property type="entry name" value="GeBP-like_C"/>
</dbReference>
<keyword evidence="8" id="KW-1185">Reference proteome</keyword>
<dbReference type="InterPro" id="IPR053932">
    <property type="entry name" value="GeBP-like_DBD"/>
</dbReference>
<keyword evidence="2" id="KW-0805">Transcription regulation</keyword>
<evidence type="ECO:0000256" key="3">
    <source>
        <dbReference type="ARBA" id="ARBA00023163"/>
    </source>
</evidence>
<evidence type="ECO:0000313" key="7">
    <source>
        <dbReference type="EMBL" id="CAE5960276.1"/>
    </source>
</evidence>
<dbReference type="GO" id="GO:0006355">
    <property type="term" value="P:regulation of DNA-templated transcription"/>
    <property type="evidence" value="ECO:0007669"/>
    <property type="project" value="InterPro"/>
</dbReference>
<evidence type="ECO:0000313" key="8">
    <source>
        <dbReference type="Proteomes" id="UP000682877"/>
    </source>
</evidence>
<feature type="domain" description="Glabrous enhancer-binding protein-like C-terminal" evidence="6">
    <location>
        <begin position="236"/>
        <end position="303"/>
    </location>
</feature>
<evidence type="ECO:0000256" key="2">
    <source>
        <dbReference type="ARBA" id="ARBA00023015"/>
    </source>
</evidence>
<dbReference type="AlphaFoldDB" id="A0A8S1ZK07"/>
<evidence type="ECO:0000259" key="6">
    <source>
        <dbReference type="Pfam" id="PF22757"/>
    </source>
</evidence>
<organism evidence="7 8">
    <name type="scientific">Arabidopsis arenosa</name>
    <name type="common">Sand rock-cress</name>
    <name type="synonym">Cardaminopsis arenosa</name>
    <dbReference type="NCBI Taxonomy" id="38785"/>
    <lineage>
        <taxon>Eukaryota</taxon>
        <taxon>Viridiplantae</taxon>
        <taxon>Streptophyta</taxon>
        <taxon>Embryophyta</taxon>
        <taxon>Tracheophyta</taxon>
        <taxon>Spermatophyta</taxon>
        <taxon>Magnoliopsida</taxon>
        <taxon>eudicotyledons</taxon>
        <taxon>Gunneridae</taxon>
        <taxon>Pentapetalae</taxon>
        <taxon>rosids</taxon>
        <taxon>malvids</taxon>
        <taxon>Brassicales</taxon>
        <taxon>Brassicaceae</taxon>
        <taxon>Camelineae</taxon>
        <taxon>Arabidopsis</taxon>
    </lineage>
</organism>
<name>A0A8S1ZK07_ARAAE</name>
<proteinExistence type="inferred from homology"/>
<dbReference type="Proteomes" id="UP000682877">
    <property type="component" value="Chromosome 1"/>
</dbReference>
<feature type="compositionally biased region" description="Acidic residues" evidence="4">
    <location>
        <begin position="77"/>
        <end position="99"/>
    </location>
</feature>
<evidence type="ECO:0000256" key="1">
    <source>
        <dbReference type="ARBA" id="ARBA00010820"/>
    </source>
</evidence>
<sequence>MKGITKLFVSRSLKSPMAKKHKKRSQPENKLSKPKSKRLKPEEDPSTVKRCLQLLKDPPTKKRCPQPLENPQTTESSGDEEMATEEEGYDSGSSSEEEGKESGSLSEEEKQKDPGKNYPPTKNNYFQRKWGEDDEIVLLQGMVDFKNDKGKSPYDDMTAFIDTVKNIISFQANQSQFTTKIRRLKDKYLRKRNKGADENSFAKAHDLKCFQLSKVIWESTKVKEESLKPNEEKVVDWFVNSSLVGSIASFGVAEDVVKQRWSMVSMKTKKKLEEKFKLLKDKESEYLWLKTSFFHEVNSMITEAN</sequence>
<dbReference type="EMBL" id="LR999451">
    <property type="protein sequence ID" value="CAE5960276.1"/>
    <property type="molecule type" value="Genomic_DNA"/>
</dbReference>
<dbReference type="Pfam" id="PF04504">
    <property type="entry name" value="GeBP-like_DBD"/>
    <property type="match status" value="1"/>
</dbReference>
<feature type="domain" description="Glabrous enhancer-binding protein-like DBD" evidence="5">
    <location>
        <begin position="126"/>
        <end position="218"/>
    </location>
</feature>
<accession>A0A8S1ZK07</accession>